<keyword evidence="3 9" id="KW-0813">Transport</keyword>
<comment type="similarity">
    <text evidence="2 8">Belongs to the OSBP family.</text>
</comment>
<name>A0A9X0D5F1_9CNID</name>
<dbReference type="OrthoDB" id="1854502at2759"/>
<comment type="caution">
    <text evidence="12">The sequence shown here is derived from an EMBL/GenBank/DDBJ whole genome shotgun (WGS) entry which is preliminary data.</text>
</comment>
<dbReference type="PROSITE" id="PS50003">
    <property type="entry name" value="PH_DOMAIN"/>
    <property type="match status" value="1"/>
</dbReference>
<organism evidence="12 13">
    <name type="scientific">Desmophyllum pertusum</name>
    <dbReference type="NCBI Taxonomy" id="174260"/>
    <lineage>
        <taxon>Eukaryota</taxon>
        <taxon>Metazoa</taxon>
        <taxon>Cnidaria</taxon>
        <taxon>Anthozoa</taxon>
        <taxon>Hexacorallia</taxon>
        <taxon>Scleractinia</taxon>
        <taxon>Caryophylliina</taxon>
        <taxon>Caryophylliidae</taxon>
        <taxon>Desmophyllum</taxon>
    </lineage>
</organism>
<evidence type="ECO:0000256" key="6">
    <source>
        <dbReference type="ARBA" id="ARBA00023121"/>
    </source>
</evidence>
<evidence type="ECO:0000313" key="12">
    <source>
        <dbReference type="EMBL" id="KAJ7387161.1"/>
    </source>
</evidence>
<feature type="compositionally biased region" description="Acidic residues" evidence="10">
    <location>
        <begin position="323"/>
        <end position="335"/>
    </location>
</feature>
<evidence type="ECO:0000313" key="13">
    <source>
        <dbReference type="Proteomes" id="UP001163046"/>
    </source>
</evidence>
<protein>
    <recommendedName>
        <fullName evidence="9">Oxysterol-binding protein</fullName>
    </recommendedName>
</protein>
<dbReference type="InterPro" id="IPR037239">
    <property type="entry name" value="OSBP_sf"/>
</dbReference>
<dbReference type="Pfam" id="PF01237">
    <property type="entry name" value="Oxysterol_BP"/>
    <property type="match status" value="1"/>
</dbReference>
<dbReference type="FunFam" id="2.40.160.120:FF:000003">
    <property type="entry name" value="Oxysterol-binding protein"/>
    <property type="match status" value="1"/>
</dbReference>
<dbReference type="Proteomes" id="UP001163046">
    <property type="component" value="Unassembled WGS sequence"/>
</dbReference>
<dbReference type="PANTHER" id="PTHR10972:SF205">
    <property type="entry name" value="OXYSTEROL-BINDING PROTEIN 1"/>
    <property type="match status" value="1"/>
</dbReference>
<keyword evidence="5 9" id="KW-0445">Lipid transport</keyword>
<evidence type="ECO:0000259" key="11">
    <source>
        <dbReference type="PROSITE" id="PS50003"/>
    </source>
</evidence>
<evidence type="ECO:0000256" key="1">
    <source>
        <dbReference type="ARBA" id="ARBA00004170"/>
    </source>
</evidence>
<comment type="subcellular location">
    <subcellularLocation>
        <location evidence="1">Membrane</location>
        <topology evidence="1">Peripheral membrane protein</topology>
    </subcellularLocation>
</comment>
<dbReference type="GO" id="GO:0032934">
    <property type="term" value="F:sterol binding"/>
    <property type="evidence" value="ECO:0007669"/>
    <property type="project" value="TreeGrafter"/>
</dbReference>
<dbReference type="AlphaFoldDB" id="A0A9X0D5F1"/>
<gene>
    <name evidence="12" type="ORF">OS493_004127</name>
</gene>
<dbReference type="PANTHER" id="PTHR10972">
    <property type="entry name" value="OXYSTEROL-BINDING PROTEIN-RELATED"/>
    <property type="match status" value="1"/>
</dbReference>
<evidence type="ECO:0000256" key="9">
    <source>
        <dbReference type="RuleBase" id="RU003845"/>
    </source>
</evidence>
<feature type="compositionally biased region" description="Basic and acidic residues" evidence="10">
    <location>
        <begin position="394"/>
        <end position="405"/>
    </location>
</feature>
<accession>A0A9X0D5F1</accession>
<dbReference type="PROSITE" id="PS01013">
    <property type="entry name" value="OSBP"/>
    <property type="match status" value="1"/>
</dbReference>
<evidence type="ECO:0000256" key="7">
    <source>
        <dbReference type="ARBA" id="ARBA00023136"/>
    </source>
</evidence>
<evidence type="ECO:0000256" key="10">
    <source>
        <dbReference type="SAM" id="MobiDB-lite"/>
    </source>
</evidence>
<dbReference type="Gene3D" id="2.30.29.30">
    <property type="entry name" value="Pleckstrin-homology domain (PH domain)/Phosphotyrosine-binding domain (PTB)"/>
    <property type="match status" value="1"/>
</dbReference>
<dbReference type="InterPro" id="IPR011993">
    <property type="entry name" value="PH-like_dom_sf"/>
</dbReference>
<dbReference type="EMBL" id="MU825874">
    <property type="protein sequence ID" value="KAJ7387161.1"/>
    <property type="molecule type" value="Genomic_DNA"/>
</dbReference>
<proteinExistence type="inferred from homology"/>
<dbReference type="Pfam" id="PF00169">
    <property type="entry name" value="PH"/>
    <property type="match status" value="1"/>
</dbReference>
<dbReference type="GO" id="GO:0005829">
    <property type="term" value="C:cytosol"/>
    <property type="evidence" value="ECO:0007669"/>
    <property type="project" value="TreeGrafter"/>
</dbReference>
<dbReference type="SUPFAM" id="SSF50729">
    <property type="entry name" value="PH domain-like"/>
    <property type="match status" value="1"/>
</dbReference>
<keyword evidence="7" id="KW-0472">Membrane</keyword>
<feature type="compositionally biased region" description="Low complexity" evidence="10">
    <location>
        <begin position="407"/>
        <end position="416"/>
    </location>
</feature>
<reference evidence="12" key="1">
    <citation type="submission" date="2023-01" db="EMBL/GenBank/DDBJ databases">
        <title>Genome assembly of the deep-sea coral Lophelia pertusa.</title>
        <authorList>
            <person name="Herrera S."/>
            <person name="Cordes E."/>
        </authorList>
    </citation>
    <scope>NUCLEOTIDE SEQUENCE</scope>
    <source>
        <strain evidence="12">USNM1676648</strain>
        <tissue evidence="12">Polyp</tissue>
    </source>
</reference>
<dbReference type="SUPFAM" id="SSF144000">
    <property type="entry name" value="Oxysterol-binding protein-like"/>
    <property type="match status" value="1"/>
</dbReference>
<keyword evidence="6" id="KW-0446">Lipid-binding</keyword>
<dbReference type="FunFam" id="2.30.29.30:FF:000074">
    <property type="entry name" value="Oxysterol-binding protein"/>
    <property type="match status" value="1"/>
</dbReference>
<evidence type="ECO:0000256" key="4">
    <source>
        <dbReference type="ARBA" id="ARBA00022553"/>
    </source>
</evidence>
<dbReference type="Gene3D" id="2.40.160.120">
    <property type="match status" value="1"/>
</dbReference>
<dbReference type="InterPro" id="IPR018494">
    <property type="entry name" value="Oxysterol-bd_CS"/>
</dbReference>
<feature type="region of interest" description="Disordered" evidence="10">
    <location>
        <begin position="355"/>
        <end position="438"/>
    </location>
</feature>
<dbReference type="GO" id="GO:0006869">
    <property type="term" value="P:lipid transport"/>
    <property type="evidence" value="ECO:0007669"/>
    <property type="project" value="UniProtKB-KW"/>
</dbReference>
<feature type="region of interest" description="Disordered" evidence="10">
    <location>
        <begin position="304"/>
        <end position="335"/>
    </location>
</feature>
<keyword evidence="4" id="KW-0597">Phosphoprotein</keyword>
<dbReference type="GO" id="GO:0005886">
    <property type="term" value="C:plasma membrane"/>
    <property type="evidence" value="ECO:0007669"/>
    <property type="project" value="TreeGrafter"/>
</dbReference>
<dbReference type="InterPro" id="IPR001849">
    <property type="entry name" value="PH_domain"/>
</dbReference>
<dbReference type="InterPro" id="IPR000648">
    <property type="entry name" value="Oxysterol-bd"/>
</dbReference>
<keyword evidence="13" id="KW-1185">Reference proteome</keyword>
<dbReference type="CDD" id="cd13284">
    <property type="entry name" value="PH_OSBP_ORP4"/>
    <property type="match status" value="1"/>
</dbReference>
<dbReference type="SMART" id="SM00233">
    <property type="entry name" value="PH"/>
    <property type="match status" value="1"/>
</dbReference>
<feature type="compositionally biased region" description="Basic and acidic residues" evidence="10">
    <location>
        <begin position="417"/>
        <end position="430"/>
    </location>
</feature>
<feature type="compositionally biased region" description="Low complexity" evidence="10">
    <location>
        <begin position="360"/>
        <end position="373"/>
    </location>
</feature>
<sequence length="869" mass="98263">MGTICSCSSDRTCRTESLLWINHGSIEFRHSGSPILRVRVAAIPSCHVTMARPASEDFAVVEVPSENVTMPDGQVCADHFRGWLLKWTNYIKGYQKRWFVLSNGLLSYYRSQAEMAHTCRGTINLAGAFIDSEDSCSFVISNGGTQVFYMRASSEIERQRWVTALELAKAKAIKMLESDEEEDSNNDKAENIKPLNAKLDDLQTCNDLVGKHGSALQRSIVELQEVEDNPTLFAKLKFVNEKATLFRITANAMISACAEFLELAQTQEKRWQKSLQYERQRRVTLEETVEALAKQHNTLERACRKNTGGNLVELPDAELGRDSDDEEELEDEDEENAEFFDAIAEHPEGFTLSVSKSHESLQSSSSEQSFSMDTESEKPLLSRTLSDTTGFASVDKKQQVARDDVATDTSDAVASVKGKEGTEVSSDDRPNGGSGSKIVTAPYIVGGSFAVTQSTDRLVTKQFRKRIPDKPDISINLWSILKNCIGKELSKIPMPVNFNEPISMLQRLTEELEYTELLDKAAACETSTEQMCYVAAFTTSSYSTTATRTGKPFNPLLGETFEFDRTEDLGWRSLAEQVSHHPPASALHVEHKDWIFWQEFTCTSKFRGKYLQVIPHGVAHIKFNKTGNHYTWRKVTTTVHNIIVGKLWIDQSGEMDIENHTTKDVCHLKYDAYNYFGRDTPRKVTGVVTDASKVVRYVISGTWDTKLDGAKVAYTRSPSSHVKQPPSTPHKSQAQTLPPVTLWTKNPALPGCEKMYYFTEFALALNQSDESVAPTDSRRRPDQRLMENCKWDEANQEKQKLEEMQRIRRRKREFESSEAQTEGIVYEGYKPAWFENVVDEVTDTSVHVYKGGYWEAKERKDWSLSPEIY</sequence>
<evidence type="ECO:0000256" key="3">
    <source>
        <dbReference type="ARBA" id="ARBA00022448"/>
    </source>
</evidence>
<dbReference type="GO" id="GO:0097038">
    <property type="term" value="C:perinuclear endoplasmic reticulum"/>
    <property type="evidence" value="ECO:0007669"/>
    <property type="project" value="TreeGrafter"/>
</dbReference>
<evidence type="ECO:0000256" key="8">
    <source>
        <dbReference type="RuleBase" id="RU003844"/>
    </source>
</evidence>
<feature type="domain" description="PH" evidence="11">
    <location>
        <begin position="77"/>
        <end position="170"/>
    </location>
</feature>
<evidence type="ECO:0000256" key="2">
    <source>
        <dbReference type="ARBA" id="ARBA00008842"/>
    </source>
</evidence>
<evidence type="ECO:0000256" key="5">
    <source>
        <dbReference type="ARBA" id="ARBA00023055"/>
    </source>
</evidence>